<dbReference type="InterPro" id="IPR017871">
    <property type="entry name" value="ABC_transporter-like_CS"/>
</dbReference>
<dbReference type="RefSeq" id="WP_377497025.1">
    <property type="nucleotide sequence ID" value="NZ_JBHMDO010000033.1"/>
</dbReference>
<evidence type="ECO:0000256" key="3">
    <source>
        <dbReference type="ARBA" id="ARBA00022448"/>
    </source>
</evidence>
<dbReference type="PANTHER" id="PTHR43297:SF14">
    <property type="entry name" value="ATPASE AAA-TYPE CORE DOMAIN-CONTAINING PROTEIN"/>
    <property type="match status" value="1"/>
</dbReference>
<dbReference type="InterPro" id="IPR003439">
    <property type="entry name" value="ABC_transporter-like_ATP-bd"/>
</dbReference>
<organism evidence="11 12">
    <name type="scientific">Paenibacillus aurantiacus</name>
    <dbReference type="NCBI Taxonomy" id="1936118"/>
    <lineage>
        <taxon>Bacteria</taxon>
        <taxon>Bacillati</taxon>
        <taxon>Bacillota</taxon>
        <taxon>Bacilli</taxon>
        <taxon>Bacillales</taxon>
        <taxon>Paenibacillaceae</taxon>
        <taxon>Paenibacillus</taxon>
    </lineage>
</organism>
<evidence type="ECO:0000256" key="6">
    <source>
        <dbReference type="ARBA" id="ARBA00022741"/>
    </source>
</evidence>
<keyword evidence="3" id="KW-0813">Transport</keyword>
<keyword evidence="6" id="KW-0547">Nucleotide-binding</keyword>
<proteinExistence type="inferred from homology"/>
<evidence type="ECO:0000313" key="11">
    <source>
        <dbReference type="EMBL" id="MFB9328073.1"/>
    </source>
</evidence>
<keyword evidence="12" id="KW-1185">Reference proteome</keyword>
<evidence type="ECO:0000256" key="1">
    <source>
        <dbReference type="ARBA" id="ARBA00004202"/>
    </source>
</evidence>
<evidence type="ECO:0000256" key="2">
    <source>
        <dbReference type="ARBA" id="ARBA00005417"/>
    </source>
</evidence>
<sequence length="333" mass="36231">MSLLQVAQLKVEYASPIGTFKAVDGVSFEIARGEMFGLAGESGCGKSTTAFAICRLLQSPARLAGGSVAFDGQELTSLSDAAFQPYRWSRMSVVLQSAMNNLNPVMRIGAQLTDVILSHEPRTSPKDALERAKSLLEMVELSAACIDRYPHELSGGMRQRVVIAMALALKPDLVIMDEPTTALDVLTQKAIVSRITELRRQMGFAVLFITHDLPLMLEVCDRIGIMYAGQMVETGSAEQLLRQARHPYTQGLLRSFPSLRGPKLRIAGIPGSPPDLSVPQSGCRFRSRCPHASEICAIAAPPELADERGMVACHLYREAVIGDEPHFAIARRA</sequence>
<evidence type="ECO:0000259" key="10">
    <source>
        <dbReference type="PROSITE" id="PS50893"/>
    </source>
</evidence>
<dbReference type="InterPro" id="IPR003593">
    <property type="entry name" value="AAA+_ATPase"/>
</dbReference>
<comment type="similarity">
    <text evidence="2">Belongs to the ABC transporter superfamily.</text>
</comment>
<comment type="subcellular location">
    <subcellularLocation>
        <location evidence="1">Cell membrane</location>
        <topology evidence="1">Peripheral membrane protein</topology>
    </subcellularLocation>
</comment>
<dbReference type="InterPro" id="IPR013563">
    <property type="entry name" value="Oligopep_ABC_C"/>
</dbReference>
<keyword evidence="5" id="KW-0997">Cell inner membrane</keyword>
<comment type="caution">
    <text evidence="11">The sequence shown here is derived from an EMBL/GenBank/DDBJ whole genome shotgun (WGS) entry which is preliminary data.</text>
</comment>
<dbReference type="GO" id="GO:0005524">
    <property type="term" value="F:ATP binding"/>
    <property type="evidence" value="ECO:0007669"/>
    <property type="project" value="UniProtKB-KW"/>
</dbReference>
<dbReference type="Proteomes" id="UP001589747">
    <property type="component" value="Unassembled WGS sequence"/>
</dbReference>
<keyword evidence="8" id="KW-1278">Translocase</keyword>
<dbReference type="PROSITE" id="PS00211">
    <property type="entry name" value="ABC_TRANSPORTER_1"/>
    <property type="match status" value="1"/>
</dbReference>
<dbReference type="EMBL" id="JBHMDO010000033">
    <property type="protein sequence ID" value="MFB9328073.1"/>
    <property type="molecule type" value="Genomic_DNA"/>
</dbReference>
<keyword evidence="7 11" id="KW-0067">ATP-binding</keyword>
<dbReference type="InterPro" id="IPR050388">
    <property type="entry name" value="ABC_Ni/Peptide_Import"/>
</dbReference>
<evidence type="ECO:0000256" key="5">
    <source>
        <dbReference type="ARBA" id="ARBA00022519"/>
    </source>
</evidence>
<gene>
    <name evidence="11" type="ORF">ACFFSY_19270</name>
</gene>
<evidence type="ECO:0000256" key="9">
    <source>
        <dbReference type="ARBA" id="ARBA00023136"/>
    </source>
</evidence>
<dbReference type="PANTHER" id="PTHR43297">
    <property type="entry name" value="OLIGOPEPTIDE TRANSPORT ATP-BINDING PROTEIN APPD"/>
    <property type="match status" value="1"/>
</dbReference>
<dbReference type="SMART" id="SM00382">
    <property type="entry name" value="AAA"/>
    <property type="match status" value="1"/>
</dbReference>
<dbReference type="PROSITE" id="PS50893">
    <property type="entry name" value="ABC_TRANSPORTER_2"/>
    <property type="match status" value="1"/>
</dbReference>
<evidence type="ECO:0000256" key="7">
    <source>
        <dbReference type="ARBA" id="ARBA00022840"/>
    </source>
</evidence>
<protein>
    <submittedName>
        <fullName evidence="11">ABC transporter ATP-binding protein</fullName>
    </submittedName>
</protein>
<dbReference type="InterPro" id="IPR027417">
    <property type="entry name" value="P-loop_NTPase"/>
</dbReference>
<accession>A0ABV5KS69</accession>
<keyword evidence="4" id="KW-1003">Cell membrane</keyword>
<evidence type="ECO:0000313" key="12">
    <source>
        <dbReference type="Proteomes" id="UP001589747"/>
    </source>
</evidence>
<keyword evidence="9" id="KW-0472">Membrane</keyword>
<name>A0ABV5KS69_9BACL</name>
<dbReference type="SUPFAM" id="SSF52540">
    <property type="entry name" value="P-loop containing nucleoside triphosphate hydrolases"/>
    <property type="match status" value="1"/>
</dbReference>
<evidence type="ECO:0000256" key="4">
    <source>
        <dbReference type="ARBA" id="ARBA00022475"/>
    </source>
</evidence>
<dbReference type="Gene3D" id="3.40.50.300">
    <property type="entry name" value="P-loop containing nucleotide triphosphate hydrolases"/>
    <property type="match status" value="1"/>
</dbReference>
<evidence type="ECO:0000256" key="8">
    <source>
        <dbReference type="ARBA" id="ARBA00022967"/>
    </source>
</evidence>
<feature type="domain" description="ABC transporter" evidence="10">
    <location>
        <begin position="4"/>
        <end position="253"/>
    </location>
</feature>
<reference evidence="11 12" key="1">
    <citation type="submission" date="2024-09" db="EMBL/GenBank/DDBJ databases">
        <authorList>
            <person name="Sun Q."/>
            <person name="Mori K."/>
        </authorList>
    </citation>
    <scope>NUCLEOTIDE SEQUENCE [LARGE SCALE GENOMIC DNA]</scope>
    <source>
        <strain evidence="11 12">TISTR 2452</strain>
    </source>
</reference>
<dbReference type="Pfam" id="PF08352">
    <property type="entry name" value="oligo_HPY"/>
    <property type="match status" value="1"/>
</dbReference>
<dbReference type="CDD" id="cd03257">
    <property type="entry name" value="ABC_NikE_OppD_transporters"/>
    <property type="match status" value="1"/>
</dbReference>
<dbReference type="NCBIfam" id="TIGR01727">
    <property type="entry name" value="oligo_HPY"/>
    <property type="match status" value="1"/>
</dbReference>
<dbReference type="Pfam" id="PF00005">
    <property type="entry name" value="ABC_tran"/>
    <property type="match status" value="1"/>
</dbReference>